<dbReference type="InterPro" id="IPR014401">
    <property type="entry name" value="Ribosomal_eS6-like"/>
</dbReference>
<sequence>MKLNIANPKNGAQKIIEIENENDLRIFFDKKITNEIDVSSLGDEWKGFILKITGGQDKQGFPMKEGVLSNKRVKLLLSKGVSGCRGFGMKKGEKVRKSVRGCFVSPEIAVLNLSIIKEGKEINGLTDSKMKTKIGPKRASKIRKIFRLSKGNDLRKYIIQNKKDEKKPGQKIQRIITPLSLQRKRFFHSVKKKKIINTKNKLQEYGKMLFLNN</sequence>
<accession>A9BKS8</accession>
<organism evidence="5 6">
    <name type="scientific">Hemiselmis andersenii</name>
    <name type="common">Cryptophyte alga</name>
    <dbReference type="NCBI Taxonomy" id="464988"/>
    <lineage>
        <taxon>Eukaryota</taxon>
        <taxon>Cryptophyceae</taxon>
        <taxon>Cryptomonadales</taxon>
        <taxon>Hemiselmidaceae</taxon>
        <taxon>Hemiselmis</taxon>
    </lineage>
</organism>
<keyword evidence="5" id="KW-0542">Nucleomorph</keyword>
<dbReference type="RefSeq" id="XP_001712408.1">
    <property type="nucleotide sequence ID" value="XM_001712356.1"/>
</dbReference>
<gene>
    <name evidence="5" type="ORF">HAN_2g259</name>
</gene>
<protein>
    <recommendedName>
        <fullName evidence="4">40S ribosomal protein S6</fullName>
    </recommendedName>
</protein>
<geneLocation type="nucleomorph" evidence="5"/>
<evidence type="ECO:0000313" key="6">
    <source>
        <dbReference type="Proteomes" id="UP000243127"/>
    </source>
</evidence>
<dbReference type="AlphaFoldDB" id="A9BKS8"/>
<dbReference type="GO" id="GO:0003735">
    <property type="term" value="F:structural constituent of ribosome"/>
    <property type="evidence" value="ECO:0007669"/>
    <property type="project" value="InterPro"/>
</dbReference>
<comment type="similarity">
    <text evidence="1 4">Belongs to the eukaryotic ribosomal protein eS6 family.</text>
</comment>
<dbReference type="InterPro" id="IPR001377">
    <property type="entry name" value="Ribosomal_eS6"/>
</dbReference>
<dbReference type="GO" id="GO:1990904">
    <property type="term" value="C:ribonucleoprotein complex"/>
    <property type="evidence" value="ECO:0007669"/>
    <property type="project" value="UniProtKB-KW"/>
</dbReference>
<keyword evidence="2 4" id="KW-0689">Ribosomal protein</keyword>
<dbReference type="PIRSF" id="PIRSF002129">
    <property type="entry name" value="Ribosom_S6_euk"/>
    <property type="match status" value="1"/>
</dbReference>
<dbReference type="GO" id="GO:0005840">
    <property type="term" value="C:ribosome"/>
    <property type="evidence" value="ECO:0007669"/>
    <property type="project" value="UniProtKB-KW"/>
</dbReference>
<keyword evidence="3 4" id="KW-0687">Ribonucleoprotein</keyword>
<name>A9BKS8_HEMAN</name>
<evidence type="ECO:0000256" key="1">
    <source>
        <dbReference type="ARBA" id="ARBA00009312"/>
    </source>
</evidence>
<evidence type="ECO:0000256" key="3">
    <source>
        <dbReference type="ARBA" id="ARBA00023274"/>
    </source>
</evidence>
<dbReference type="EMBL" id="CP000882">
    <property type="protein sequence ID" value="ABW98083.1"/>
    <property type="molecule type" value="Genomic_DNA"/>
</dbReference>
<dbReference type="GeneID" id="5739844"/>
<dbReference type="InterPro" id="IPR018282">
    <property type="entry name" value="Ribosomal_eS6_CS"/>
</dbReference>
<dbReference type="PANTHER" id="PTHR11502">
    <property type="entry name" value="40S RIBOSOMAL PROTEIN S6"/>
    <property type="match status" value="1"/>
</dbReference>
<dbReference type="Proteomes" id="UP000243127">
    <property type="component" value="Nucleomorph 2"/>
</dbReference>
<evidence type="ECO:0000313" key="5">
    <source>
        <dbReference type="EMBL" id="ABW98083.1"/>
    </source>
</evidence>
<evidence type="ECO:0000256" key="4">
    <source>
        <dbReference type="PIRNR" id="PIRNR002129"/>
    </source>
</evidence>
<proteinExistence type="inferred from homology"/>
<dbReference type="Pfam" id="PF01092">
    <property type="entry name" value="Ribosomal_S6e"/>
    <property type="match status" value="1"/>
</dbReference>
<dbReference type="PROSITE" id="PS00578">
    <property type="entry name" value="RIBOSOMAL_S6E"/>
    <property type="match status" value="1"/>
</dbReference>
<evidence type="ECO:0000256" key="2">
    <source>
        <dbReference type="ARBA" id="ARBA00022980"/>
    </source>
</evidence>
<dbReference type="GO" id="GO:0006412">
    <property type="term" value="P:translation"/>
    <property type="evidence" value="ECO:0007669"/>
    <property type="project" value="InterPro"/>
</dbReference>
<reference evidence="5 6" key="1">
    <citation type="journal article" date="2007" name="Proc. Natl. Acad. Sci. U.S.A.">
        <title>Nucleomorph genome of Hemiselmis andersenii reveals complete intron loss and compaction as a driver of protein structure and function.</title>
        <authorList>
            <person name="Lane C.E."/>
            <person name="van den Heuvel K."/>
            <person name="Kozera C."/>
            <person name="Curtis B.A."/>
            <person name="Parsons B.J."/>
            <person name="Bowman S."/>
            <person name="Archibald J.M."/>
        </authorList>
    </citation>
    <scope>NUCLEOTIDE SEQUENCE [LARGE SCALE GENOMIC DNA]</scope>
    <source>
        <strain evidence="5 6">CCMP644</strain>
    </source>
</reference>
<dbReference type="SMART" id="SM01405">
    <property type="entry name" value="Ribosomal_S6e"/>
    <property type="match status" value="1"/>
</dbReference>
<dbReference type="Gene3D" id="1.20.5.2650">
    <property type="match status" value="1"/>
</dbReference>